<keyword evidence="1" id="KW-0472">Membrane</keyword>
<evidence type="ECO:0000313" key="2">
    <source>
        <dbReference type="EMBL" id="KAB8224673.1"/>
    </source>
</evidence>
<accession>A0A5N6F6K4</accession>
<gene>
    <name evidence="2" type="ORF">BDV33DRAFT_199346</name>
</gene>
<dbReference type="AlphaFoldDB" id="A0A5N6F6K4"/>
<feature type="transmembrane region" description="Helical" evidence="1">
    <location>
        <begin position="367"/>
        <end position="389"/>
    </location>
</feature>
<protein>
    <submittedName>
        <fullName evidence="2">Uncharacterized protein</fullName>
    </submittedName>
</protein>
<sequence>MAATQYFKAREVHHAWLRAWGDKEEEKEKRELLGMSGAFFVVMGGYAVDLSNHSGKPWEQRDPLNQTLGEGAAHQNSSSALFPAQDAGLVTTISADGFISLLKNQAIPTRIQDGRLSKSYFDRYTIQDKGKSNNLAKTIVLMQIMWMIVELIGRISAGLPVTLLEAHVAIQIPFAAAAYAFWWWKPLDVDELIFLPLDGDAMQGHDVRTETRFERRGQPFITERTSHSSVIHMIFRVWYDIAVFFGWRAELVSAITAVLNAGLHLIVWNSHFPSPTERLLWRLSAIGVGLFPLLVYLAIRKKGIEPYAIRYFYEARLIGDSLRSQTASFLGGFRRMFQDACYQVDLESKDSTQRDGWPEWMPTWSRFMLLSIFVGGLLSYTLSMVYLIIEAFISLRSLPVGAYSNLQWSNIFPHF</sequence>
<dbReference type="PANTHER" id="PTHR35043:SF7">
    <property type="entry name" value="TRANSCRIPTION FACTOR DOMAIN-CONTAINING PROTEIN"/>
    <property type="match status" value="1"/>
</dbReference>
<dbReference type="EMBL" id="ML733398">
    <property type="protein sequence ID" value="KAB8224673.1"/>
    <property type="molecule type" value="Genomic_DNA"/>
</dbReference>
<name>A0A5N6F6K4_9EURO</name>
<dbReference type="PANTHER" id="PTHR35043">
    <property type="entry name" value="TRANSCRIPTION FACTOR DOMAIN-CONTAINING PROTEIN"/>
    <property type="match status" value="1"/>
</dbReference>
<evidence type="ECO:0000256" key="1">
    <source>
        <dbReference type="SAM" id="Phobius"/>
    </source>
</evidence>
<organism evidence="2 3">
    <name type="scientific">Aspergillus novoparasiticus</name>
    <dbReference type="NCBI Taxonomy" id="986946"/>
    <lineage>
        <taxon>Eukaryota</taxon>
        <taxon>Fungi</taxon>
        <taxon>Dikarya</taxon>
        <taxon>Ascomycota</taxon>
        <taxon>Pezizomycotina</taxon>
        <taxon>Eurotiomycetes</taxon>
        <taxon>Eurotiomycetidae</taxon>
        <taxon>Eurotiales</taxon>
        <taxon>Aspergillaceae</taxon>
        <taxon>Aspergillus</taxon>
        <taxon>Aspergillus subgen. Circumdati</taxon>
    </lineage>
</organism>
<evidence type="ECO:0000313" key="3">
    <source>
        <dbReference type="Proteomes" id="UP000326799"/>
    </source>
</evidence>
<dbReference type="Proteomes" id="UP000326799">
    <property type="component" value="Unassembled WGS sequence"/>
</dbReference>
<reference evidence="2 3" key="1">
    <citation type="submission" date="2019-04" db="EMBL/GenBank/DDBJ databases">
        <title>Fungal friends and foes A comparative genomics study of 23 Aspergillus species from section Flavi.</title>
        <authorList>
            <consortium name="DOE Joint Genome Institute"/>
            <person name="Kjaerbolling I."/>
            <person name="Vesth T.C."/>
            <person name="Frisvad J.C."/>
            <person name="Nybo J.L."/>
            <person name="Theobald S."/>
            <person name="Kildgaard S."/>
            <person name="Petersen T.I."/>
            <person name="Kuo A."/>
            <person name="Sato A."/>
            <person name="Lyhne E.K."/>
            <person name="Kogle M.E."/>
            <person name="Wiebenga A."/>
            <person name="Kun R.S."/>
            <person name="Lubbers R.J."/>
            <person name="Makela M.R."/>
            <person name="Barry K."/>
            <person name="Chovatia M."/>
            <person name="Clum A."/>
            <person name="Daum C."/>
            <person name="Haridas S."/>
            <person name="He G."/>
            <person name="LaButti K."/>
            <person name="Lipzen A."/>
            <person name="Mondo S."/>
            <person name="Pangilinan J."/>
            <person name="Riley R."/>
            <person name="Salamov A."/>
            <person name="Simmons B.A."/>
            <person name="Magnuson J.K."/>
            <person name="Henrissat B."/>
            <person name="Mortensen U.H."/>
            <person name="Larsen T.O."/>
            <person name="De vries R.P."/>
            <person name="Grigoriev I.V."/>
            <person name="Machida M."/>
            <person name="Baker S.E."/>
            <person name="Andersen M.R."/>
        </authorList>
    </citation>
    <scope>NUCLEOTIDE SEQUENCE [LARGE SCALE GENOMIC DNA]</scope>
    <source>
        <strain evidence="2 3">CBS 126849</strain>
    </source>
</reference>
<keyword evidence="1" id="KW-1133">Transmembrane helix</keyword>
<proteinExistence type="predicted"/>
<feature type="transmembrane region" description="Helical" evidence="1">
    <location>
        <begin position="245"/>
        <end position="267"/>
    </location>
</feature>
<feature type="transmembrane region" description="Helical" evidence="1">
    <location>
        <begin position="279"/>
        <end position="299"/>
    </location>
</feature>
<keyword evidence="1" id="KW-0812">Transmembrane</keyword>
<keyword evidence="3" id="KW-1185">Reference proteome</keyword>